<dbReference type="PANTHER" id="PTHR31488:SF6">
    <property type="entry name" value="C-MANNOSYLTRANSFERASE DPY19L2-RELATED"/>
    <property type="match status" value="1"/>
</dbReference>
<evidence type="ECO:0000256" key="1">
    <source>
        <dbReference type="ARBA" id="ARBA00004141"/>
    </source>
</evidence>
<gene>
    <name evidence="8" type="ORF">CR201_G0026465</name>
</gene>
<keyword evidence="4" id="KW-0808">Transferase</keyword>
<organism evidence="8">
    <name type="scientific">Pongo abelii</name>
    <name type="common">Sumatran orangutan</name>
    <name type="synonym">Pongo pygmaeus abelii</name>
    <dbReference type="NCBI Taxonomy" id="9601"/>
    <lineage>
        <taxon>Eukaryota</taxon>
        <taxon>Metazoa</taxon>
        <taxon>Chordata</taxon>
        <taxon>Craniata</taxon>
        <taxon>Vertebrata</taxon>
        <taxon>Euteleostomi</taxon>
        <taxon>Mammalia</taxon>
        <taxon>Eutheria</taxon>
        <taxon>Euarchontoglires</taxon>
        <taxon>Primates</taxon>
        <taxon>Haplorrhini</taxon>
        <taxon>Catarrhini</taxon>
        <taxon>Hominidae</taxon>
        <taxon>Pongo</taxon>
    </lineage>
</organism>
<dbReference type="GO" id="GO:0000030">
    <property type="term" value="F:mannosyltransferase activity"/>
    <property type="evidence" value="ECO:0007669"/>
    <property type="project" value="TreeGrafter"/>
</dbReference>
<accession>A0A2J8UNQ5</accession>
<keyword evidence="7" id="KW-0472">Membrane</keyword>
<sequence>MTFRTEMGLYYSYFKTIIEAPSFLEGLWMIMNDRLTEYPLVINTVKR</sequence>
<comment type="subcellular location">
    <subcellularLocation>
        <location evidence="1">Membrane</location>
        <topology evidence="1">Multi-pass membrane protein</topology>
    </subcellularLocation>
</comment>
<dbReference type="GO" id="GO:0005637">
    <property type="term" value="C:nuclear inner membrane"/>
    <property type="evidence" value="ECO:0007669"/>
    <property type="project" value="TreeGrafter"/>
</dbReference>
<dbReference type="PANTHER" id="PTHR31488">
    <property type="entry name" value="DPY-19-LIKE 1, LIKE (H. SAPIENS)"/>
    <property type="match status" value="1"/>
</dbReference>
<comment type="caution">
    <text evidence="8">The sequence shown here is derived from an EMBL/GenBank/DDBJ whole genome shotgun (WGS) entry which is preliminary data.</text>
</comment>
<evidence type="ECO:0000256" key="7">
    <source>
        <dbReference type="ARBA" id="ARBA00023136"/>
    </source>
</evidence>
<evidence type="ECO:0000256" key="3">
    <source>
        <dbReference type="ARBA" id="ARBA00022676"/>
    </source>
</evidence>
<evidence type="ECO:0000256" key="6">
    <source>
        <dbReference type="ARBA" id="ARBA00022989"/>
    </source>
</evidence>
<feature type="non-terminal residue" evidence="8">
    <location>
        <position position="47"/>
    </location>
</feature>
<dbReference type="EMBL" id="NDHI03003451">
    <property type="protein sequence ID" value="PNJ46911.1"/>
    <property type="molecule type" value="Genomic_DNA"/>
</dbReference>
<name>A0A2J8UNQ5_PONAB</name>
<dbReference type="GO" id="GO:0007286">
    <property type="term" value="P:spermatid development"/>
    <property type="evidence" value="ECO:0007669"/>
    <property type="project" value="TreeGrafter"/>
</dbReference>
<keyword evidence="3" id="KW-0328">Glycosyltransferase</keyword>
<evidence type="ECO:0000313" key="8">
    <source>
        <dbReference type="EMBL" id="PNJ46911.1"/>
    </source>
</evidence>
<proteinExistence type="inferred from homology"/>
<comment type="similarity">
    <text evidence="2">Belongs to the dpy-19 family.</text>
</comment>
<dbReference type="Pfam" id="PF10034">
    <property type="entry name" value="Dpy19"/>
    <property type="match status" value="1"/>
</dbReference>
<keyword evidence="5" id="KW-0812">Transmembrane</keyword>
<protein>
    <submittedName>
        <fullName evidence="8">DPY19L2 isoform 5</fullName>
    </submittedName>
</protein>
<evidence type="ECO:0000256" key="5">
    <source>
        <dbReference type="ARBA" id="ARBA00022692"/>
    </source>
</evidence>
<keyword evidence="6" id="KW-1133">Transmembrane helix</keyword>
<evidence type="ECO:0000256" key="2">
    <source>
        <dbReference type="ARBA" id="ARBA00008744"/>
    </source>
</evidence>
<evidence type="ECO:0000256" key="4">
    <source>
        <dbReference type="ARBA" id="ARBA00022679"/>
    </source>
</evidence>
<dbReference type="InterPro" id="IPR018732">
    <property type="entry name" value="Dpy-19/Dpy-19-like"/>
</dbReference>
<dbReference type="AlphaFoldDB" id="A0A2J8UNQ5"/>
<reference evidence="8" key="1">
    <citation type="submission" date="2017-12" db="EMBL/GenBank/DDBJ databases">
        <title>High-resolution comparative analysis of great ape genomes.</title>
        <authorList>
            <person name="Pollen A."/>
            <person name="Hastie A."/>
            <person name="Hormozdiari F."/>
            <person name="Dougherty M."/>
            <person name="Liu R."/>
            <person name="Chaisson M."/>
            <person name="Hoppe E."/>
            <person name="Hill C."/>
            <person name="Pang A."/>
            <person name="Hillier L."/>
            <person name="Baker C."/>
            <person name="Armstrong J."/>
            <person name="Shendure J."/>
            <person name="Paten B."/>
            <person name="Wilson R."/>
            <person name="Chao H."/>
            <person name="Schneider V."/>
            <person name="Ventura M."/>
            <person name="Kronenberg Z."/>
            <person name="Murali S."/>
            <person name="Gordon D."/>
            <person name="Cantsilieris S."/>
            <person name="Munson K."/>
            <person name="Nelson B."/>
            <person name="Raja A."/>
            <person name="Underwood J."/>
            <person name="Diekhans M."/>
            <person name="Fiddes I."/>
            <person name="Haussler D."/>
            <person name="Eichler E."/>
        </authorList>
    </citation>
    <scope>NUCLEOTIDE SEQUENCE [LARGE SCALE GENOMIC DNA]</scope>
    <source>
        <strain evidence="8">Susie</strain>
    </source>
</reference>